<reference evidence="1 2" key="1">
    <citation type="submission" date="2018-06" db="EMBL/GenBank/DDBJ databases">
        <title>Freshwater and sediment microbial communities from various areas in North America, analyzing microbe dynamics in response to fracking.</title>
        <authorList>
            <person name="Lamendella R."/>
        </authorList>
    </citation>
    <scope>NUCLEOTIDE SEQUENCE [LARGE SCALE GENOMIC DNA]</scope>
    <source>
        <strain evidence="1 2">99A</strain>
    </source>
</reference>
<evidence type="ECO:0000313" key="2">
    <source>
        <dbReference type="Proteomes" id="UP000248729"/>
    </source>
</evidence>
<dbReference type="EMBL" id="QLTR01000008">
    <property type="protein sequence ID" value="RAS65275.1"/>
    <property type="molecule type" value="Genomic_DNA"/>
</dbReference>
<dbReference type="RefSeq" id="WP_146029465.1">
    <property type="nucleotide sequence ID" value="NZ_POSI01000021.1"/>
</dbReference>
<evidence type="ECO:0000313" key="1">
    <source>
        <dbReference type="EMBL" id="RAS65275.1"/>
    </source>
</evidence>
<proteinExistence type="predicted"/>
<gene>
    <name evidence="1" type="ORF">DET48_108151</name>
</gene>
<protein>
    <submittedName>
        <fullName evidence="1">Uncharacterized protein</fullName>
    </submittedName>
</protein>
<comment type="caution">
    <text evidence="1">The sequence shown here is derived from an EMBL/GenBank/DDBJ whole genome shotgun (WGS) entry which is preliminary data.</text>
</comment>
<name>A0A329EAG7_VIBDI</name>
<dbReference type="AlphaFoldDB" id="A0A329EAG7"/>
<organism evidence="1 2">
    <name type="scientific">Vibrio diazotrophicus</name>
    <dbReference type="NCBI Taxonomy" id="685"/>
    <lineage>
        <taxon>Bacteria</taxon>
        <taxon>Pseudomonadati</taxon>
        <taxon>Pseudomonadota</taxon>
        <taxon>Gammaproteobacteria</taxon>
        <taxon>Vibrionales</taxon>
        <taxon>Vibrionaceae</taxon>
        <taxon>Vibrio</taxon>
    </lineage>
</organism>
<accession>A0A329EAG7</accession>
<dbReference type="Proteomes" id="UP000248729">
    <property type="component" value="Unassembled WGS sequence"/>
</dbReference>
<sequence>MNYKTMARRENRLLRDIRMNSVQFDNFKSQLQQLTPQQLRALQGEISHSLEGERSELVTSEELELISKLFS</sequence>